<proteinExistence type="predicted"/>
<dbReference type="EMBL" id="SPLM01000144">
    <property type="protein sequence ID" value="TMW56994.1"/>
    <property type="molecule type" value="Genomic_DNA"/>
</dbReference>
<feature type="region of interest" description="Disordered" evidence="1">
    <location>
        <begin position="71"/>
        <end position="93"/>
    </location>
</feature>
<protein>
    <submittedName>
        <fullName evidence="2">Uncharacterized protein</fullName>
    </submittedName>
</protein>
<accession>A0A8K1C5L4</accession>
<sequence length="214" mass="23635">MRSANGHTYGLNSQAGCLFERSRNVMRQNSFARGRTSMKRKARDDGSSGDEAYCYDGRGNRVLMDGLKRMRVTSPPTSVPSSPSSCSSEDEYSATEDMMMDTNEARAEAKAVVVASKRNPAQDARPVMEYKMPMYGNEYAELPVDMSGTALVVFNPNWALAVERSPKVELVEDSVVVPASPSHDDATSSDDEHFVRFEEIHDDDDAQADAMEID</sequence>
<keyword evidence="3" id="KW-1185">Reference proteome</keyword>
<feature type="compositionally biased region" description="Low complexity" evidence="1">
    <location>
        <begin position="72"/>
        <end position="87"/>
    </location>
</feature>
<reference evidence="2" key="1">
    <citation type="submission" date="2019-03" db="EMBL/GenBank/DDBJ databases">
        <title>Long read genome sequence of the mycoparasitic Pythium oligandrum ATCC 38472 isolated from sugarbeet rhizosphere.</title>
        <authorList>
            <person name="Gaulin E."/>
        </authorList>
    </citation>
    <scope>NUCLEOTIDE SEQUENCE</scope>
    <source>
        <strain evidence="2">ATCC 38472_TT</strain>
    </source>
</reference>
<feature type="compositionally biased region" description="Acidic residues" evidence="1">
    <location>
        <begin position="200"/>
        <end position="214"/>
    </location>
</feature>
<dbReference type="OrthoDB" id="104052at2759"/>
<gene>
    <name evidence="2" type="ORF">Poli38472_002919</name>
</gene>
<comment type="caution">
    <text evidence="2">The sequence shown here is derived from an EMBL/GenBank/DDBJ whole genome shotgun (WGS) entry which is preliminary data.</text>
</comment>
<dbReference type="Proteomes" id="UP000794436">
    <property type="component" value="Unassembled WGS sequence"/>
</dbReference>
<evidence type="ECO:0000313" key="2">
    <source>
        <dbReference type="EMBL" id="TMW56994.1"/>
    </source>
</evidence>
<evidence type="ECO:0000313" key="3">
    <source>
        <dbReference type="Proteomes" id="UP000794436"/>
    </source>
</evidence>
<evidence type="ECO:0000256" key="1">
    <source>
        <dbReference type="SAM" id="MobiDB-lite"/>
    </source>
</evidence>
<dbReference type="AlphaFoldDB" id="A0A8K1C5L4"/>
<name>A0A8K1C5L4_PYTOL</name>
<feature type="region of interest" description="Disordered" evidence="1">
    <location>
        <begin position="178"/>
        <end position="214"/>
    </location>
</feature>
<feature type="region of interest" description="Disordered" evidence="1">
    <location>
        <begin position="29"/>
        <end position="50"/>
    </location>
</feature>
<feature type="compositionally biased region" description="Basic and acidic residues" evidence="1">
    <location>
        <begin position="182"/>
        <end position="199"/>
    </location>
</feature>
<organism evidence="2 3">
    <name type="scientific">Pythium oligandrum</name>
    <name type="common">Mycoparasitic fungus</name>
    <dbReference type="NCBI Taxonomy" id="41045"/>
    <lineage>
        <taxon>Eukaryota</taxon>
        <taxon>Sar</taxon>
        <taxon>Stramenopiles</taxon>
        <taxon>Oomycota</taxon>
        <taxon>Peronosporomycetes</taxon>
        <taxon>Pythiales</taxon>
        <taxon>Pythiaceae</taxon>
        <taxon>Pythium</taxon>
    </lineage>
</organism>